<sequence length="67" mass="6890">MISVPRVTRFTLNGPEAGAHGADSGEASWTASSEPSTTTQSIANTAGHSRAADQDESAASRDAYPQL</sequence>
<reference evidence="4 5" key="1">
    <citation type="submission" date="2018-07" db="EMBL/GenBank/DDBJ databases">
        <title>Genome sequencing of oomycete isolates from Chile give support for New Zealand origin for Phytophthora kernoviae and make available the first Nothophytophthora sp. genome.</title>
        <authorList>
            <person name="Studholme D.J."/>
            <person name="Sanfuentes E."/>
            <person name="Panda P."/>
            <person name="Hill R."/>
            <person name="Sambles C."/>
            <person name="Grant M."/>
            <person name="Williams N.M."/>
            <person name="Mcdougal R.L."/>
        </authorList>
    </citation>
    <scope>NUCLEOTIDE SEQUENCE [LARGE SCALE GENOMIC DNA]</scope>
    <source>
        <strain evidence="3">Chile6</strain>
        <strain evidence="2">Chile7</strain>
    </source>
</reference>
<protein>
    <submittedName>
        <fullName evidence="3">Uncharacterized protein</fullName>
    </submittedName>
</protein>
<evidence type="ECO:0000313" key="3">
    <source>
        <dbReference type="EMBL" id="RLN57817.1"/>
    </source>
</evidence>
<dbReference type="EMBL" id="MBAD02001982">
    <property type="protein sequence ID" value="RLN50726.1"/>
    <property type="molecule type" value="Genomic_DNA"/>
</dbReference>
<dbReference type="AlphaFoldDB" id="A0A3F2RIN9"/>
<name>A0A3F2RIN9_9STRA</name>
<evidence type="ECO:0000256" key="1">
    <source>
        <dbReference type="SAM" id="MobiDB-lite"/>
    </source>
</evidence>
<accession>A0A3F2RIN9</accession>
<feature type="compositionally biased region" description="Polar residues" evidence="1">
    <location>
        <begin position="27"/>
        <end position="47"/>
    </location>
</feature>
<organism evidence="3 4">
    <name type="scientific">Phytophthora kernoviae</name>
    <dbReference type="NCBI Taxonomy" id="325452"/>
    <lineage>
        <taxon>Eukaryota</taxon>
        <taxon>Sar</taxon>
        <taxon>Stramenopiles</taxon>
        <taxon>Oomycota</taxon>
        <taxon>Peronosporomycetes</taxon>
        <taxon>Peronosporales</taxon>
        <taxon>Peronosporaceae</taxon>
        <taxon>Phytophthora</taxon>
    </lineage>
</organism>
<evidence type="ECO:0000313" key="4">
    <source>
        <dbReference type="Proteomes" id="UP000277300"/>
    </source>
</evidence>
<gene>
    <name evidence="2" type="ORF">BBJ29_006503</name>
    <name evidence="3" type="ORF">BBP00_00007330</name>
</gene>
<dbReference type="Proteomes" id="UP000284657">
    <property type="component" value="Unassembled WGS sequence"/>
</dbReference>
<proteinExistence type="predicted"/>
<comment type="caution">
    <text evidence="3">The sequence shown here is derived from an EMBL/GenBank/DDBJ whole genome shotgun (WGS) entry which is preliminary data.</text>
</comment>
<dbReference type="EMBL" id="MBDO02000291">
    <property type="protein sequence ID" value="RLN57817.1"/>
    <property type="molecule type" value="Genomic_DNA"/>
</dbReference>
<feature type="region of interest" description="Disordered" evidence="1">
    <location>
        <begin position="1"/>
        <end position="67"/>
    </location>
</feature>
<evidence type="ECO:0000313" key="5">
    <source>
        <dbReference type="Proteomes" id="UP000284657"/>
    </source>
</evidence>
<evidence type="ECO:0000313" key="2">
    <source>
        <dbReference type="EMBL" id="RLN50726.1"/>
    </source>
</evidence>
<dbReference type="Proteomes" id="UP000277300">
    <property type="component" value="Unassembled WGS sequence"/>
</dbReference>